<dbReference type="EMBL" id="CP150096">
    <property type="protein sequence ID" value="WZN43972.1"/>
    <property type="molecule type" value="Genomic_DNA"/>
</dbReference>
<proteinExistence type="predicted"/>
<keyword evidence="2" id="KW-1185">Reference proteome</keyword>
<evidence type="ECO:0000313" key="1">
    <source>
        <dbReference type="EMBL" id="WZN43972.1"/>
    </source>
</evidence>
<organism evidence="1 2">
    <name type="scientific">Chitinophaga caseinilytica</name>
    <dbReference type="NCBI Taxonomy" id="2267521"/>
    <lineage>
        <taxon>Bacteria</taxon>
        <taxon>Pseudomonadati</taxon>
        <taxon>Bacteroidota</taxon>
        <taxon>Chitinophagia</taxon>
        <taxon>Chitinophagales</taxon>
        <taxon>Chitinophagaceae</taxon>
        <taxon>Chitinophaga</taxon>
    </lineage>
</organism>
<accession>A0ABZ2YY65</accession>
<dbReference type="Proteomes" id="UP001449657">
    <property type="component" value="Chromosome"/>
</dbReference>
<name>A0ABZ2YY65_9BACT</name>
<protein>
    <submittedName>
        <fullName evidence="1">Uncharacterized protein</fullName>
    </submittedName>
</protein>
<evidence type="ECO:0000313" key="2">
    <source>
        <dbReference type="Proteomes" id="UP001449657"/>
    </source>
</evidence>
<gene>
    <name evidence="1" type="ORF">WJU22_13800</name>
</gene>
<reference evidence="1 2" key="1">
    <citation type="submission" date="2024-03" db="EMBL/GenBank/DDBJ databases">
        <title>Chitinophaga caseinilytica sp. nov., a casein hydrolysing bacterium isolated from forest soil.</title>
        <authorList>
            <person name="Lee D.S."/>
            <person name="Han D.M."/>
            <person name="Baek J.H."/>
            <person name="Choi D.G."/>
            <person name="Jeon J.H."/>
            <person name="Jeon C.O."/>
        </authorList>
    </citation>
    <scope>NUCLEOTIDE SEQUENCE [LARGE SCALE GENOMIC DNA]</scope>
    <source>
        <strain evidence="1 2">KACC 19118</strain>
    </source>
</reference>
<dbReference type="Gene3D" id="2.60.120.260">
    <property type="entry name" value="Galactose-binding domain-like"/>
    <property type="match status" value="1"/>
</dbReference>
<sequence length="1095" mass="121916">MSAKAQRSYFLEAEDFRIKGGWIVEKPPGANVSNHQILRVISGQVKAADALTVIRIAQPGNYTVWARTIDYPQDRPGTRLFQVLLNDRPLENELGRHGKAGYYWEKAGALPLDAGENVVQLRDSKGNFARVDALFLTADNIDPNKNEPSPFKTPHQIIHPEPAAQPSLPEILIPENAPVEATLENEFLQLEWRKGTALAARTAIKRNGRWEHLPAPTEEHRILLLSAGNPQITFGGFFPGWNGSKGYSTFTCNGKTYTIMEPENLRNPFLSGDLTAFHAISLQKDGPHRVRVIYRAADGQEIFGAWSLQPGHRHFRLDLAFTPQSPAYYSLVVTAFQATAREKISNVQLPPMVQYQRIPEQPLMLPSALMPQPLAITERKGDSLALFVAGTADGFPLDWAMAGTSVMGFGIQNERNGVQPVVYSPVPGLPDSRLKAGETLRRSFSIGAATGWNDALAYVSDSIYGVRDYRAQQLSLTETIFNITDLIRNDQAAGWAPALKGFFDIEADPKAAPTVVQSAPLAVIAAAVMGHDEALFVSRALPVIEYTLSRSGFRWAQKGMSKKAGTLSPFGSQFTTAYFEGLHRLLGDGNPWLKKIALPDGKVRDAGGYSVSIPVWTQELAAWRLTKDRRWLDSARVHADDFVRTEVYGTKTVPLTKQPFYNTSFYANWWDLTDLYDATGNTSYLDAAEYASYHTIAGVRSYPAVKDTVQTIHPGNAYEGNTTMWWKGGEKYRLGFPRKPGDVREKQVPQALVSPVGLGFEQPYTFFDPGKLVRHVYMSSWAPHLLRLYQQRPKKILETYARNAVIGRFTNYPGYYATGFQDITMQPEFPYKGPDVSSIYYHHIPPHLAFTMDYLVTEMQQRSGGKVNFPFVKQDGFVWFNNRVYGGGKGKVMDDEGVSIWMKRGLAEVNHPAVNFLTAVSDKRFWILLTSESNEELTFPITLGAEAPVAANARAAFFSDGKSGVLDVEGRSFSVSIPPKGFTAVSLPLSGKKPLRPKISPLKEGMRSTDFGPGIGKCYLFRIRTPFGWDAVYGYLESTLSEGARVTINMNHREETLTAYPFEWSFHPLPPGEEAAVKVVVTTKDGRTFERNMHL</sequence>
<dbReference type="RefSeq" id="WP_341838766.1">
    <property type="nucleotide sequence ID" value="NZ_CP149792.1"/>
</dbReference>